<dbReference type="GO" id="GO:0004252">
    <property type="term" value="F:serine-type endopeptidase activity"/>
    <property type="evidence" value="ECO:0007669"/>
    <property type="project" value="InterPro"/>
</dbReference>
<evidence type="ECO:0000256" key="7">
    <source>
        <dbReference type="ARBA" id="ARBA00022989"/>
    </source>
</evidence>
<keyword evidence="12" id="KW-0645">Protease</keyword>
<dbReference type="SUPFAM" id="SSF144091">
    <property type="entry name" value="Rhomboid-like"/>
    <property type="match status" value="1"/>
</dbReference>
<dbReference type="GO" id="GO:0006508">
    <property type="term" value="P:proteolysis"/>
    <property type="evidence" value="ECO:0007669"/>
    <property type="project" value="UniProtKB-KW"/>
</dbReference>
<dbReference type="NCBIfam" id="TIGR04239">
    <property type="entry name" value="rhombo_GlpG"/>
    <property type="match status" value="1"/>
</dbReference>
<evidence type="ECO:0000256" key="5">
    <source>
        <dbReference type="ARBA" id="ARBA00022692"/>
    </source>
</evidence>
<evidence type="ECO:0000259" key="11">
    <source>
        <dbReference type="Pfam" id="PF12122"/>
    </source>
</evidence>
<dbReference type="Gene3D" id="3.30.70.2350">
    <property type="match status" value="1"/>
</dbReference>
<feature type="transmembrane region" description="Helical" evidence="9">
    <location>
        <begin position="135"/>
        <end position="158"/>
    </location>
</feature>
<keyword evidence="4" id="KW-0997">Cell inner membrane</keyword>
<dbReference type="InterPro" id="IPR038236">
    <property type="entry name" value="GlpG_N_sf"/>
</dbReference>
<dbReference type="InterPro" id="IPR050925">
    <property type="entry name" value="Rhomboid_protease_S54"/>
</dbReference>
<dbReference type="EMBL" id="LHPH01000018">
    <property type="protein sequence ID" value="KPH61364.1"/>
    <property type="molecule type" value="Genomic_DNA"/>
</dbReference>
<sequence>MIELGSINNPRAAQGFIDYVKSKGLDAQLRSSNGQAVIICIASSDFHQAQPLWEEFVENPHHERYQAASWQVGSTQSVLSYQGQSLNLKARFKALSWLNQTVTLLCVAIYIAFTLGGFEPIYSVLQFNPNQPLTWLTPAIVHFSAVHLLFNIIWWITLGNGIEKLAGKSTLIGLFLITALLSSWAEFIMVGPNFGGLSGVVYGLLGYCWIYREFNPKQPELVSNGIIGFMLVWLVLGFGDMLFVSMANWAHLGGLLSGMAYAFTAQLFTVKKSSDKDI</sequence>
<dbReference type="RefSeq" id="WP_054455101.1">
    <property type="nucleotide sequence ID" value="NZ_LHPH01000018.1"/>
</dbReference>
<evidence type="ECO:0000256" key="2">
    <source>
        <dbReference type="ARBA" id="ARBA00009045"/>
    </source>
</evidence>
<keyword evidence="7 9" id="KW-1133">Transmembrane helix</keyword>
<dbReference type="Pfam" id="PF01694">
    <property type="entry name" value="Rhomboid"/>
    <property type="match status" value="1"/>
</dbReference>
<name>A0A0N1MTD1_9GAMM</name>
<evidence type="ECO:0000256" key="9">
    <source>
        <dbReference type="SAM" id="Phobius"/>
    </source>
</evidence>
<dbReference type="InterPro" id="IPR022764">
    <property type="entry name" value="Peptidase_S54_rhomboid_dom"/>
</dbReference>
<dbReference type="Proteomes" id="UP000037848">
    <property type="component" value="Unassembled WGS sequence"/>
</dbReference>
<keyword evidence="8 9" id="KW-0472">Membrane</keyword>
<dbReference type="GO" id="GO:0016020">
    <property type="term" value="C:membrane"/>
    <property type="evidence" value="ECO:0007669"/>
    <property type="project" value="UniProtKB-SubCell"/>
</dbReference>
<dbReference type="STRING" id="187330.AMS58_07180"/>
<feature type="transmembrane region" description="Helical" evidence="9">
    <location>
        <begin position="222"/>
        <end position="243"/>
    </location>
</feature>
<dbReference type="Gene3D" id="1.20.1540.10">
    <property type="entry name" value="Rhomboid-like"/>
    <property type="match status" value="1"/>
</dbReference>
<dbReference type="InterPro" id="IPR023662">
    <property type="entry name" value="Rhomboid_protease_GlpG"/>
</dbReference>
<dbReference type="InterPro" id="IPR035952">
    <property type="entry name" value="Rhomboid-like_sf"/>
</dbReference>
<evidence type="ECO:0000313" key="13">
    <source>
        <dbReference type="Proteomes" id="UP000037848"/>
    </source>
</evidence>
<dbReference type="Pfam" id="PF12122">
    <property type="entry name" value="Rhomboid_N"/>
    <property type="match status" value="1"/>
</dbReference>
<protein>
    <submittedName>
        <fullName evidence="12">Rhomboid intramembrane serine protease GlpG</fullName>
    </submittedName>
</protein>
<feature type="domain" description="Peptidase S54 GlpG peptidase N-terminal" evidence="11">
    <location>
        <begin position="1"/>
        <end position="84"/>
    </location>
</feature>
<dbReference type="AlphaFoldDB" id="A0A0N1MTD1"/>
<keyword evidence="3" id="KW-1003">Cell membrane</keyword>
<evidence type="ECO:0000256" key="3">
    <source>
        <dbReference type="ARBA" id="ARBA00022475"/>
    </source>
</evidence>
<feature type="transmembrane region" description="Helical" evidence="9">
    <location>
        <begin position="170"/>
        <end position="188"/>
    </location>
</feature>
<organism evidence="12 13">
    <name type="scientific">Pseudoalteromonas porphyrae</name>
    <dbReference type="NCBI Taxonomy" id="187330"/>
    <lineage>
        <taxon>Bacteria</taxon>
        <taxon>Pseudomonadati</taxon>
        <taxon>Pseudomonadota</taxon>
        <taxon>Gammaproteobacteria</taxon>
        <taxon>Alteromonadales</taxon>
        <taxon>Pseudoalteromonadaceae</taxon>
        <taxon>Pseudoalteromonas</taxon>
    </lineage>
</organism>
<keyword evidence="13" id="KW-1185">Reference proteome</keyword>
<dbReference type="PATRIC" id="fig|187330.3.peg.1378"/>
<proteinExistence type="inferred from homology"/>
<evidence type="ECO:0000256" key="6">
    <source>
        <dbReference type="ARBA" id="ARBA00022801"/>
    </source>
</evidence>
<gene>
    <name evidence="12" type="ORF">ADS77_14740</name>
</gene>
<keyword evidence="5 9" id="KW-0812">Transmembrane</keyword>
<dbReference type="PANTHER" id="PTHR43731">
    <property type="entry name" value="RHOMBOID PROTEASE"/>
    <property type="match status" value="1"/>
</dbReference>
<comment type="subcellular location">
    <subcellularLocation>
        <location evidence="1">Membrane</location>
        <topology evidence="1">Multi-pass membrane protein</topology>
    </subcellularLocation>
</comment>
<evidence type="ECO:0000313" key="12">
    <source>
        <dbReference type="EMBL" id="KPH61364.1"/>
    </source>
</evidence>
<keyword evidence="6" id="KW-0378">Hydrolase</keyword>
<dbReference type="PANTHER" id="PTHR43731:SF14">
    <property type="entry name" value="PRESENILIN-ASSOCIATED RHOMBOID-LIKE PROTEIN, MITOCHONDRIAL"/>
    <property type="match status" value="1"/>
</dbReference>
<feature type="transmembrane region" description="Helical" evidence="9">
    <location>
        <begin position="249"/>
        <end position="270"/>
    </location>
</feature>
<comment type="caution">
    <text evidence="12">The sequence shown here is derived from an EMBL/GenBank/DDBJ whole genome shotgun (WGS) entry which is preliminary data.</text>
</comment>
<feature type="transmembrane region" description="Helical" evidence="9">
    <location>
        <begin position="194"/>
        <end position="210"/>
    </location>
</feature>
<feature type="transmembrane region" description="Helical" evidence="9">
    <location>
        <begin position="94"/>
        <end position="115"/>
    </location>
</feature>
<evidence type="ECO:0000256" key="1">
    <source>
        <dbReference type="ARBA" id="ARBA00004141"/>
    </source>
</evidence>
<evidence type="ECO:0000256" key="8">
    <source>
        <dbReference type="ARBA" id="ARBA00023136"/>
    </source>
</evidence>
<reference evidence="12 13" key="1">
    <citation type="submission" date="2015-08" db="EMBL/GenBank/DDBJ databases">
        <title>Draft Genome Sequence of Pseudoalteromonas porphyrae UCD-SED14.</title>
        <authorList>
            <person name="Coil D.A."/>
            <person name="Jospin G."/>
            <person name="Lee R.D."/>
            <person name="Eisen J.A."/>
        </authorList>
    </citation>
    <scope>NUCLEOTIDE SEQUENCE [LARGE SCALE GENOMIC DNA]</scope>
    <source>
        <strain evidence="12 13">UCD-SED14</strain>
    </source>
</reference>
<dbReference type="OrthoDB" id="9778341at2"/>
<accession>A0A0N1MTD1</accession>
<dbReference type="InterPro" id="IPR022732">
    <property type="entry name" value="Peptidase_S54_GlpG_N"/>
</dbReference>
<evidence type="ECO:0000259" key="10">
    <source>
        <dbReference type="Pfam" id="PF01694"/>
    </source>
</evidence>
<comment type="similarity">
    <text evidence="2">Belongs to the peptidase S54 family.</text>
</comment>
<feature type="domain" description="Peptidase S54 rhomboid" evidence="10">
    <location>
        <begin position="130"/>
        <end position="264"/>
    </location>
</feature>
<evidence type="ECO:0000256" key="4">
    <source>
        <dbReference type="ARBA" id="ARBA00022519"/>
    </source>
</evidence>